<evidence type="ECO:0000313" key="2">
    <source>
        <dbReference type="Proteomes" id="UP001229421"/>
    </source>
</evidence>
<keyword evidence="2" id="KW-1185">Reference proteome</keyword>
<protein>
    <submittedName>
        <fullName evidence="1">Uncharacterized protein</fullName>
    </submittedName>
</protein>
<reference evidence="1" key="1">
    <citation type="journal article" date="2023" name="bioRxiv">
        <title>Improved chromosome-level genome assembly for marigold (Tagetes erecta).</title>
        <authorList>
            <person name="Jiang F."/>
            <person name="Yuan L."/>
            <person name="Wang S."/>
            <person name="Wang H."/>
            <person name="Xu D."/>
            <person name="Wang A."/>
            <person name="Fan W."/>
        </authorList>
    </citation>
    <scope>NUCLEOTIDE SEQUENCE</scope>
    <source>
        <strain evidence="1">WSJ</strain>
        <tissue evidence="1">Leaf</tissue>
    </source>
</reference>
<comment type="caution">
    <text evidence="1">The sequence shown here is derived from an EMBL/GenBank/DDBJ whole genome shotgun (WGS) entry which is preliminary data.</text>
</comment>
<dbReference type="Proteomes" id="UP001229421">
    <property type="component" value="Unassembled WGS sequence"/>
</dbReference>
<dbReference type="EMBL" id="JAUHHV010000001">
    <property type="protein sequence ID" value="KAK1434904.1"/>
    <property type="molecule type" value="Genomic_DNA"/>
</dbReference>
<evidence type="ECO:0000313" key="1">
    <source>
        <dbReference type="EMBL" id="KAK1434904.1"/>
    </source>
</evidence>
<dbReference type="AlphaFoldDB" id="A0AAD8L668"/>
<gene>
    <name evidence="1" type="ORF">QVD17_00658</name>
</gene>
<organism evidence="1 2">
    <name type="scientific">Tagetes erecta</name>
    <name type="common">African marigold</name>
    <dbReference type="NCBI Taxonomy" id="13708"/>
    <lineage>
        <taxon>Eukaryota</taxon>
        <taxon>Viridiplantae</taxon>
        <taxon>Streptophyta</taxon>
        <taxon>Embryophyta</taxon>
        <taxon>Tracheophyta</taxon>
        <taxon>Spermatophyta</taxon>
        <taxon>Magnoliopsida</taxon>
        <taxon>eudicotyledons</taxon>
        <taxon>Gunneridae</taxon>
        <taxon>Pentapetalae</taxon>
        <taxon>asterids</taxon>
        <taxon>campanulids</taxon>
        <taxon>Asterales</taxon>
        <taxon>Asteraceae</taxon>
        <taxon>Asteroideae</taxon>
        <taxon>Heliantheae alliance</taxon>
        <taxon>Tageteae</taxon>
        <taxon>Tagetes</taxon>
    </lineage>
</organism>
<name>A0AAD8L668_TARER</name>
<sequence>MMKNTLVEDRSDPQDEKYRGDDIRLIKTRSKDHYYSRLKGRVDQWSSVANVGPNCNMEPLRKKTLFEFSHFMSFKRPLKGLNNHQIPKRVALGVYTWASS</sequence>
<accession>A0AAD8L668</accession>
<proteinExistence type="predicted"/>